<protein>
    <recommendedName>
        <fullName evidence="3">Peptidase</fullName>
    </recommendedName>
</protein>
<keyword evidence="2" id="KW-1185">Reference proteome</keyword>
<dbReference type="PROSITE" id="PS51257">
    <property type="entry name" value="PROKAR_LIPOPROTEIN"/>
    <property type="match status" value="1"/>
</dbReference>
<evidence type="ECO:0000313" key="1">
    <source>
        <dbReference type="EMBL" id="MCW9714407.1"/>
    </source>
</evidence>
<evidence type="ECO:0000313" key="2">
    <source>
        <dbReference type="Proteomes" id="UP001207337"/>
    </source>
</evidence>
<dbReference type="RefSeq" id="WP_265791666.1">
    <property type="nucleotide sequence ID" value="NZ_BAABRS010000005.1"/>
</dbReference>
<organism evidence="1 2">
    <name type="scientific">Fodinibius salicampi</name>
    <dbReference type="NCBI Taxonomy" id="1920655"/>
    <lineage>
        <taxon>Bacteria</taxon>
        <taxon>Pseudomonadati</taxon>
        <taxon>Balneolota</taxon>
        <taxon>Balneolia</taxon>
        <taxon>Balneolales</taxon>
        <taxon>Balneolaceae</taxon>
        <taxon>Fodinibius</taxon>
    </lineage>
</organism>
<dbReference type="Proteomes" id="UP001207337">
    <property type="component" value="Unassembled WGS sequence"/>
</dbReference>
<dbReference type="Gene3D" id="3.40.390.10">
    <property type="entry name" value="Collagenase (Catalytic Domain)"/>
    <property type="match status" value="1"/>
</dbReference>
<dbReference type="InterPro" id="IPR024079">
    <property type="entry name" value="MetalloPept_cat_dom_sf"/>
</dbReference>
<accession>A0ABT3Q2R2</accession>
<name>A0ABT3Q2R2_9BACT</name>
<proteinExistence type="predicted"/>
<sequence length="263" mass="29053">MDTIKRYNLLLFFSVILISLITYGCLDSSGPGENTPQPYPHQINPGVSANDFLADSSFTDLVIEVDYMEGYAPNSEALDSLEAFLEQRLHKTSVTINEPTVIPAEGQNSYSANEVRSLEEQHRDNYTSSTESNQLTAYMIIVDGEYNEANVLGIAYFNTSNAFFGAAFDEASGGIGQASRYLVEATSYRHEFGHLFGLVNIENSGTEMQQDHQDEENGHHCDNDQCLMYYAVETTDFFGQLTGEEIPSLDANCIADLQANGGK</sequence>
<gene>
    <name evidence="1" type="ORF">LQ318_15985</name>
</gene>
<evidence type="ECO:0008006" key="3">
    <source>
        <dbReference type="Google" id="ProtNLM"/>
    </source>
</evidence>
<dbReference type="EMBL" id="JAJNDC010000005">
    <property type="protein sequence ID" value="MCW9714407.1"/>
    <property type="molecule type" value="Genomic_DNA"/>
</dbReference>
<reference evidence="1 2" key="1">
    <citation type="submission" date="2021-11" db="EMBL/GenBank/DDBJ databases">
        <title>Aliifidinibius sp. nov., a new bacterium isolated from saline soil.</title>
        <authorList>
            <person name="Galisteo C."/>
            <person name="De La Haba R."/>
            <person name="Sanchez-Porro C."/>
            <person name="Ventosa A."/>
        </authorList>
    </citation>
    <scope>NUCLEOTIDE SEQUENCE [LARGE SCALE GENOMIC DNA]</scope>
    <source>
        <strain evidence="1 2">KACC 190600</strain>
    </source>
</reference>
<dbReference type="SUPFAM" id="SSF55486">
    <property type="entry name" value="Metalloproteases ('zincins'), catalytic domain"/>
    <property type="match status" value="1"/>
</dbReference>
<comment type="caution">
    <text evidence="1">The sequence shown here is derived from an EMBL/GenBank/DDBJ whole genome shotgun (WGS) entry which is preliminary data.</text>
</comment>